<proteinExistence type="predicted"/>
<evidence type="ECO:0000256" key="2">
    <source>
        <dbReference type="ARBA" id="ARBA00022723"/>
    </source>
</evidence>
<comment type="cofactor">
    <cofactor evidence="1">
        <name>a divalent metal cation</name>
        <dbReference type="ChEBI" id="CHEBI:60240"/>
    </cofactor>
</comment>
<organism evidence="4 5">
    <name type="scientific">Brevibacterium jeotgali</name>
    <dbReference type="NCBI Taxonomy" id="1262550"/>
    <lineage>
        <taxon>Bacteria</taxon>
        <taxon>Bacillati</taxon>
        <taxon>Actinomycetota</taxon>
        <taxon>Actinomycetes</taxon>
        <taxon>Micrococcales</taxon>
        <taxon>Brevibacteriaceae</taxon>
        <taxon>Brevibacterium</taxon>
    </lineage>
</organism>
<evidence type="ECO:0000256" key="1">
    <source>
        <dbReference type="ARBA" id="ARBA00001968"/>
    </source>
</evidence>
<gene>
    <name evidence="4" type="ORF">BJEO58_02918</name>
</gene>
<keyword evidence="4" id="KW-0540">Nuclease</keyword>
<dbReference type="OrthoDB" id="5121089at2"/>
<sequence>MALTARQEIRVAISYIRRNRVQAELAENYGVSQATVSRAVTTWSPRIVEALNEFVPTVDDLDTRDALIVDGTLPPCWDWEAADGLYSAKHQSPGLNVQVACNLSGRLAWVSDPMPGCTHDSKALDTSGFLEVFPEDFIMGDRVC</sequence>
<dbReference type="Pfam" id="PF13359">
    <property type="entry name" value="DDE_Tnp_4"/>
    <property type="match status" value="1"/>
</dbReference>
<accession>A0A2H1L8T5</accession>
<keyword evidence="5" id="KW-1185">Reference proteome</keyword>
<dbReference type="Proteomes" id="UP000234462">
    <property type="component" value="Unassembled WGS sequence"/>
</dbReference>
<dbReference type="GO" id="GO:0004519">
    <property type="term" value="F:endonuclease activity"/>
    <property type="evidence" value="ECO:0007669"/>
    <property type="project" value="UniProtKB-KW"/>
</dbReference>
<dbReference type="AlphaFoldDB" id="A0A2H1L8T5"/>
<keyword evidence="4" id="KW-0378">Hydrolase</keyword>
<evidence type="ECO:0000313" key="5">
    <source>
        <dbReference type="Proteomes" id="UP000234462"/>
    </source>
</evidence>
<keyword evidence="4" id="KW-0255">Endonuclease</keyword>
<dbReference type="InterPro" id="IPR027806">
    <property type="entry name" value="HARBI1_dom"/>
</dbReference>
<name>A0A2H1L8T5_9MICO</name>
<feature type="domain" description="DDE Tnp4" evidence="3">
    <location>
        <begin position="70"/>
        <end position="142"/>
    </location>
</feature>
<evidence type="ECO:0000313" key="4">
    <source>
        <dbReference type="EMBL" id="SMY13302.1"/>
    </source>
</evidence>
<evidence type="ECO:0000259" key="3">
    <source>
        <dbReference type="Pfam" id="PF13359"/>
    </source>
</evidence>
<dbReference type="GO" id="GO:0046872">
    <property type="term" value="F:metal ion binding"/>
    <property type="evidence" value="ECO:0007669"/>
    <property type="project" value="UniProtKB-KW"/>
</dbReference>
<protein>
    <submittedName>
        <fullName evidence="4">Helix-turn-helix of DDE superfamily endonuclease</fullName>
    </submittedName>
</protein>
<reference evidence="5" key="1">
    <citation type="submission" date="2017-03" db="EMBL/GenBank/DDBJ databases">
        <authorList>
            <person name="Monnet C."/>
        </authorList>
    </citation>
    <scope>NUCLEOTIDE SEQUENCE [LARGE SCALE GENOMIC DNA]</scope>
    <source>
        <strain evidence="5">SJ5-8</strain>
    </source>
</reference>
<dbReference type="EMBL" id="FXZM01000033">
    <property type="protein sequence ID" value="SMY13302.1"/>
    <property type="molecule type" value="Genomic_DNA"/>
</dbReference>
<keyword evidence="2" id="KW-0479">Metal-binding</keyword>